<feature type="region of interest" description="Disordered" evidence="1">
    <location>
        <begin position="1"/>
        <end position="148"/>
    </location>
</feature>
<gene>
    <name evidence="2" type="ORF">FRZ03_07515</name>
</gene>
<keyword evidence="3" id="KW-1185">Reference proteome</keyword>
<reference evidence="2" key="1">
    <citation type="journal article" date="2019" name="Microbiol. Resour. Announc.">
        <title>Draft Genomic Sequences of Streptomyces misionensis and Streptomyces albidoflavus, bacteria applied for phytopathogen biocontrol.</title>
        <authorList>
            <person name="Pylro V."/>
            <person name="Dias A."/>
            <person name="Andreote F."/>
            <person name="Varani A."/>
            <person name="Andreote C."/>
            <person name="Bernardo E."/>
            <person name="Martins T."/>
        </authorList>
    </citation>
    <scope>NUCLEOTIDE SEQUENCE [LARGE SCALE GENOMIC DNA]</scope>
    <source>
        <strain evidence="2">66</strain>
    </source>
</reference>
<evidence type="ECO:0000313" key="3">
    <source>
        <dbReference type="Proteomes" id="UP000320481"/>
    </source>
</evidence>
<protein>
    <submittedName>
        <fullName evidence="2">Uncharacterized protein</fullName>
    </submittedName>
</protein>
<name>A0A5C6JXU7_9ACTN</name>
<dbReference type="Proteomes" id="UP000320481">
    <property type="component" value="Unassembled WGS sequence"/>
</dbReference>
<evidence type="ECO:0000313" key="2">
    <source>
        <dbReference type="EMBL" id="TWV55542.1"/>
    </source>
</evidence>
<proteinExistence type="predicted"/>
<feature type="compositionally biased region" description="Low complexity" evidence="1">
    <location>
        <begin position="78"/>
        <end position="90"/>
    </location>
</feature>
<dbReference type="AlphaFoldDB" id="A0A5C6JXU7"/>
<feature type="compositionally biased region" description="Polar residues" evidence="1">
    <location>
        <begin position="137"/>
        <end position="148"/>
    </location>
</feature>
<sequence>MVVSADIGRFEDLQRAGQEGGPGLGADARRWDSPGCAWLRKAADLIAEPAPRQPPERTAPEGTAPEEMTPGGAEHLIAAGTAAYGSFAASPRTRGSQQIDGARVPRLPFRPRRRLEDVPWSATEEGSASSCGERRGTATTPSWRRSRS</sequence>
<evidence type="ECO:0000256" key="1">
    <source>
        <dbReference type="SAM" id="MobiDB-lite"/>
    </source>
</evidence>
<dbReference type="EMBL" id="VOGW01000041">
    <property type="protein sequence ID" value="TWV55542.1"/>
    <property type="molecule type" value="Genomic_DNA"/>
</dbReference>
<organism evidence="2 3">
    <name type="scientific">Streptomyces misionensis</name>
    <dbReference type="NCBI Taxonomy" id="67331"/>
    <lineage>
        <taxon>Bacteria</taxon>
        <taxon>Bacillati</taxon>
        <taxon>Actinomycetota</taxon>
        <taxon>Actinomycetes</taxon>
        <taxon>Kitasatosporales</taxon>
        <taxon>Streptomycetaceae</taxon>
        <taxon>Streptomyces</taxon>
    </lineage>
</organism>
<comment type="caution">
    <text evidence="2">The sequence shown here is derived from an EMBL/GenBank/DDBJ whole genome shotgun (WGS) entry which is preliminary data.</text>
</comment>
<accession>A0A5C6JXU7</accession>